<reference evidence="2 3" key="1">
    <citation type="journal article" date="2018" name="Evol. Lett.">
        <title>Horizontal gene cluster transfer increased hallucinogenic mushroom diversity.</title>
        <authorList>
            <person name="Reynolds H.T."/>
            <person name="Vijayakumar V."/>
            <person name="Gluck-Thaler E."/>
            <person name="Korotkin H.B."/>
            <person name="Matheny P.B."/>
            <person name="Slot J.C."/>
        </authorList>
    </citation>
    <scope>NUCLEOTIDE SEQUENCE [LARGE SCALE GENOMIC DNA]</scope>
    <source>
        <strain evidence="2 3">2631</strain>
    </source>
</reference>
<dbReference type="OrthoDB" id="3365917at2759"/>
<keyword evidence="3" id="KW-1185">Reference proteome</keyword>
<feature type="compositionally biased region" description="Low complexity" evidence="1">
    <location>
        <begin position="35"/>
        <end position="50"/>
    </location>
</feature>
<dbReference type="InParanoid" id="A0A409WJU1"/>
<protein>
    <submittedName>
        <fullName evidence="2">Uncharacterized protein</fullName>
    </submittedName>
</protein>
<feature type="region of interest" description="Disordered" evidence="1">
    <location>
        <begin position="75"/>
        <end position="94"/>
    </location>
</feature>
<gene>
    <name evidence="2" type="ORF">CVT25_010640</name>
</gene>
<feature type="compositionally biased region" description="Gly residues" evidence="1">
    <location>
        <begin position="20"/>
        <end position="34"/>
    </location>
</feature>
<comment type="caution">
    <text evidence="2">The sequence shown here is derived from an EMBL/GenBank/DDBJ whole genome shotgun (WGS) entry which is preliminary data.</text>
</comment>
<dbReference type="AlphaFoldDB" id="A0A409WJU1"/>
<dbReference type="Proteomes" id="UP000283269">
    <property type="component" value="Unassembled WGS sequence"/>
</dbReference>
<evidence type="ECO:0000313" key="2">
    <source>
        <dbReference type="EMBL" id="PPQ78767.1"/>
    </source>
</evidence>
<evidence type="ECO:0000256" key="1">
    <source>
        <dbReference type="SAM" id="MobiDB-lite"/>
    </source>
</evidence>
<organism evidence="2 3">
    <name type="scientific">Psilocybe cyanescens</name>
    <dbReference type="NCBI Taxonomy" id="93625"/>
    <lineage>
        <taxon>Eukaryota</taxon>
        <taxon>Fungi</taxon>
        <taxon>Dikarya</taxon>
        <taxon>Basidiomycota</taxon>
        <taxon>Agaricomycotina</taxon>
        <taxon>Agaricomycetes</taxon>
        <taxon>Agaricomycetidae</taxon>
        <taxon>Agaricales</taxon>
        <taxon>Agaricineae</taxon>
        <taxon>Strophariaceae</taxon>
        <taxon>Psilocybe</taxon>
    </lineage>
</organism>
<dbReference type="STRING" id="93625.A0A409WJU1"/>
<feature type="region of interest" description="Disordered" evidence="1">
    <location>
        <begin position="1"/>
        <end position="69"/>
    </location>
</feature>
<accession>A0A409WJU1</accession>
<name>A0A409WJU1_PSICY</name>
<proteinExistence type="predicted"/>
<evidence type="ECO:0000313" key="3">
    <source>
        <dbReference type="Proteomes" id="UP000283269"/>
    </source>
</evidence>
<dbReference type="EMBL" id="NHYD01003407">
    <property type="protein sequence ID" value="PPQ78767.1"/>
    <property type="molecule type" value="Genomic_DNA"/>
</dbReference>
<sequence length="302" mass="30413">MFIPFFTKRSNGQLNRRKGGGASGGGGGGGGGKSSGSSSGTSKGGTSNSGPSGGSGAVANRGASYGSGGGRISTIPSGQLFSGRTQGGGSRSQVFGAQQYGSGYPGVTGRGVAGRGFPFFFWPVVWGGAAGAGTAAYLYDSEYGRYDNNSRPGGVLVTIELPSKSLNETFSVLSDNTTVTALLEDIIANCSSLVNSTDTIRPTLYTDSSPFPKPEQALQYYRASSVVLSLGSYNNTGASQAEGTPDTPLQSPIDTDLLNCLNYTIGAAVPLISDNGSLGSSAPSASGIVGLVYLVLTLSSLT</sequence>